<dbReference type="InterPro" id="IPR029063">
    <property type="entry name" value="SAM-dependent_MTases_sf"/>
</dbReference>
<dbReference type="AlphaFoldDB" id="A0A084IKT8"/>
<dbReference type="eggNOG" id="COG0500">
    <property type="taxonomic scope" value="Bacteria"/>
</dbReference>
<dbReference type="PIRSF" id="PIRSF011491">
    <property type="entry name" value="Mtase_YbcY_prd"/>
    <property type="match status" value="1"/>
</dbReference>
<proteinExistence type="predicted"/>
<name>A0A084IKT8_SALHC</name>
<dbReference type="RefSeq" id="WP_037337726.1">
    <property type="nucleotide sequence ID" value="NZ_APNK01000014.1"/>
</dbReference>
<dbReference type="InterPro" id="IPR013217">
    <property type="entry name" value="Methyltransf_12"/>
</dbReference>
<evidence type="ECO:0000313" key="2">
    <source>
        <dbReference type="EMBL" id="KEZ77322.1"/>
    </source>
</evidence>
<dbReference type="Gene3D" id="3.40.50.150">
    <property type="entry name" value="Vaccinia Virus protein VP39"/>
    <property type="match status" value="1"/>
</dbReference>
<dbReference type="OrthoDB" id="507855at2"/>
<dbReference type="Pfam" id="PF08242">
    <property type="entry name" value="Methyltransf_12"/>
    <property type="match status" value="1"/>
</dbReference>
<keyword evidence="2" id="KW-0808">Transferase</keyword>
<dbReference type="EMBL" id="APNK01000014">
    <property type="protein sequence ID" value="KEZ77322.1"/>
    <property type="molecule type" value="Genomic_DNA"/>
</dbReference>
<protein>
    <submittedName>
        <fullName evidence="2">Type 12 methyltransferase</fullName>
    </submittedName>
</protein>
<dbReference type="GO" id="GO:0032259">
    <property type="term" value="P:methylation"/>
    <property type="evidence" value="ECO:0007669"/>
    <property type="project" value="UniProtKB-KW"/>
</dbReference>
<keyword evidence="3" id="KW-1185">Reference proteome</keyword>
<dbReference type="Proteomes" id="UP000028302">
    <property type="component" value="Unassembled WGS sequence"/>
</dbReference>
<accession>A0A084IKT8</accession>
<dbReference type="STRING" id="1304275.C41B8_10690"/>
<feature type="domain" description="Methyltransferase type 12" evidence="1">
    <location>
        <begin position="56"/>
        <end position="154"/>
    </location>
</feature>
<comment type="caution">
    <text evidence="2">The sequence shown here is derived from an EMBL/GenBank/DDBJ whole genome shotgun (WGS) entry which is preliminary data.</text>
</comment>
<sequence length="228" mass="25193">MNAPTPSTHAGQAIYTRRNLALYDTVVLRLSNRWVWRCPTAKLRADYQRHVAAAHLDVGVGTGYFLDQCRFPVPKPRLALFDLNPEALAHAAGRIERYAPRAEQVDVLAPIEVDTQPFGSIAMNYLLHCLPGPIPDKAAAFDHLMPYLAPGGVLFGATILAQGVRPSAAATQLMAFYNERGIFDNADDSLIDLRDALEARFDDVRIVVTGCVARFAVRQRRQPARRAS</sequence>
<dbReference type="SUPFAM" id="SSF53335">
    <property type="entry name" value="S-adenosyl-L-methionine-dependent methyltransferases"/>
    <property type="match status" value="1"/>
</dbReference>
<evidence type="ECO:0000313" key="3">
    <source>
        <dbReference type="Proteomes" id="UP000028302"/>
    </source>
</evidence>
<gene>
    <name evidence="2" type="ORF">C41B8_10690</name>
</gene>
<dbReference type="GO" id="GO:0008168">
    <property type="term" value="F:methyltransferase activity"/>
    <property type="evidence" value="ECO:0007669"/>
    <property type="project" value="UniProtKB-KW"/>
</dbReference>
<evidence type="ECO:0000259" key="1">
    <source>
        <dbReference type="Pfam" id="PF08242"/>
    </source>
</evidence>
<dbReference type="InterPro" id="IPR016584">
    <property type="entry name" value="MeTrfase_VrtF"/>
</dbReference>
<reference evidence="2 3" key="1">
    <citation type="submission" date="2013-03" db="EMBL/GenBank/DDBJ databases">
        <title>Salinisphaera hydrothermalis C41B8 Genome Sequencing.</title>
        <authorList>
            <person name="Li C."/>
            <person name="Lai Q."/>
            <person name="Shao Z."/>
        </authorList>
    </citation>
    <scope>NUCLEOTIDE SEQUENCE [LARGE SCALE GENOMIC DNA]</scope>
    <source>
        <strain evidence="2 3">C41B8</strain>
    </source>
</reference>
<keyword evidence="2" id="KW-0489">Methyltransferase</keyword>
<organism evidence="2 3">
    <name type="scientific">Salinisphaera hydrothermalis (strain C41B8)</name>
    <dbReference type="NCBI Taxonomy" id="1304275"/>
    <lineage>
        <taxon>Bacteria</taxon>
        <taxon>Pseudomonadati</taxon>
        <taxon>Pseudomonadota</taxon>
        <taxon>Gammaproteobacteria</taxon>
        <taxon>Salinisphaerales</taxon>
        <taxon>Salinisphaeraceae</taxon>
        <taxon>Salinisphaera</taxon>
    </lineage>
</organism>